<reference evidence="1 2" key="1">
    <citation type="submission" date="2016-12" db="EMBL/GenBank/DDBJ databases">
        <authorList>
            <person name="Song W.-J."/>
            <person name="Kurnit D.M."/>
        </authorList>
    </citation>
    <scope>NUCLEOTIDE SEQUENCE [LARGE SCALE GENOMIC DNA]</scope>
    <source>
        <strain evidence="1 2">DSM 12503</strain>
    </source>
</reference>
<proteinExistence type="predicted"/>
<name>A0A1M7Y237_9FIRM</name>
<accession>A0A1M7Y237</accession>
<evidence type="ECO:0000313" key="1">
    <source>
        <dbReference type="EMBL" id="SHO45950.1"/>
    </source>
</evidence>
<dbReference type="OrthoDB" id="92308at2"/>
<dbReference type="RefSeq" id="WP_073587736.1">
    <property type="nucleotide sequence ID" value="NZ_FRFD01000003.1"/>
</dbReference>
<protein>
    <submittedName>
        <fullName evidence="1">Uncharacterized protein</fullName>
    </submittedName>
</protein>
<evidence type="ECO:0000313" key="2">
    <source>
        <dbReference type="Proteomes" id="UP000184612"/>
    </source>
</evidence>
<dbReference type="EMBL" id="FRFD01000003">
    <property type="protein sequence ID" value="SHO45950.1"/>
    <property type="molecule type" value="Genomic_DNA"/>
</dbReference>
<dbReference type="Proteomes" id="UP000184612">
    <property type="component" value="Unassembled WGS sequence"/>
</dbReference>
<keyword evidence="2" id="KW-1185">Reference proteome</keyword>
<sequence length="209" mass="24740">MLKVERISVMNLDNAIRGARNPMNSWEKGDSCYNEKGEYILGENDLGLAVRLCRSGTDHRKFMRQIFVSMDITAPIYWWKEFDTYKIGTTANSTSTMHKIHSKSFEAEDFSTDQLTEETKLFFQDVISQLEKLRLSFLETGDKSYWYSIIQLLPSSYNQMRTCTLNYENLINIYNARKNHKLKEWHDFCDYMKELPYSGELLTWEKRSQ</sequence>
<dbReference type="STRING" id="1121345.SAMN02745217_01114"/>
<dbReference type="AlphaFoldDB" id="A0A1M7Y237"/>
<gene>
    <name evidence="1" type="ORF">SAMN02745217_01114</name>
</gene>
<organism evidence="1 2">
    <name type="scientific">Anaerocolumna xylanovorans DSM 12503</name>
    <dbReference type="NCBI Taxonomy" id="1121345"/>
    <lineage>
        <taxon>Bacteria</taxon>
        <taxon>Bacillati</taxon>
        <taxon>Bacillota</taxon>
        <taxon>Clostridia</taxon>
        <taxon>Lachnospirales</taxon>
        <taxon>Lachnospiraceae</taxon>
        <taxon>Anaerocolumna</taxon>
    </lineage>
</organism>